<name>A0A9Q8Y2V4_9LACT</name>
<dbReference type="EMBL" id="CP086395">
    <property type="protein sequence ID" value="USJ21033.1"/>
    <property type="molecule type" value="Genomic_DNA"/>
</dbReference>
<organism evidence="1 2">
    <name type="scientific">Lactococcus formosensis</name>
    <dbReference type="NCBI Taxonomy" id="1281486"/>
    <lineage>
        <taxon>Bacteria</taxon>
        <taxon>Bacillati</taxon>
        <taxon>Bacillota</taxon>
        <taxon>Bacilli</taxon>
        <taxon>Lactobacillales</taxon>
        <taxon>Streptococcaceae</taxon>
        <taxon>Lactococcus</taxon>
    </lineage>
</organism>
<accession>A0A9Q8Y2V4</accession>
<dbReference type="Proteomes" id="UP001056730">
    <property type="component" value="Chromosome"/>
</dbReference>
<dbReference type="KEGG" id="lfo:LMK00_03265"/>
<evidence type="ECO:0000313" key="2">
    <source>
        <dbReference type="Proteomes" id="UP001056730"/>
    </source>
</evidence>
<dbReference type="RefSeq" id="WP_244851409.1">
    <property type="nucleotide sequence ID" value="NZ_BOVP01000011.1"/>
</dbReference>
<proteinExistence type="predicted"/>
<reference evidence="1" key="1">
    <citation type="journal article" date="2022" name="Front. Microbiol.">
        <title>Feed Insects as a Reservoir of Granadaene-Producing Lactococci.</title>
        <authorList>
            <person name="Neuzil-Bunesova V."/>
            <person name="Ramirez Garcia A."/>
            <person name="Modrackova N."/>
            <person name="Makovska M."/>
            <person name="Sabolova M."/>
            <person name="Sproer C."/>
            <person name="Bunk B."/>
            <person name="Blom J."/>
            <person name="Schwab C."/>
        </authorList>
    </citation>
    <scope>NUCLEOTIDE SEQUENCE</scope>
    <source>
        <strain evidence="1">I4/6O</strain>
    </source>
</reference>
<protein>
    <submittedName>
        <fullName evidence="1">Uncharacterized protein</fullName>
    </submittedName>
</protein>
<evidence type="ECO:0000313" key="1">
    <source>
        <dbReference type="EMBL" id="USJ21033.1"/>
    </source>
</evidence>
<gene>
    <name evidence="1" type="ORF">LMK00_03265</name>
</gene>
<sequence>MSVRTFLVILLAALLIYFSPLLLMLGSFVLTEASAKMYSQQNITAIIKDPEMRGAKIQHDNDSLSLSWEALSTPMINIKNASTKDLERLAKSVYGEKNYDRCVVKKANLDSKVEFYKEDSLIYTVNFTGD</sequence>
<dbReference type="AlphaFoldDB" id="A0A9Q8Y2V4"/>